<dbReference type="GO" id="GO:0009451">
    <property type="term" value="P:RNA modification"/>
    <property type="evidence" value="ECO:0007669"/>
    <property type="project" value="InterPro"/>
</dbReference>
<dbReference type="AlphaFoldDB" id="A0AAN8UWD9"/>
<keyword evidence="3" id="KW-0472">Membrane</keyword>
<protein>
    <submittedName>
        <fullName evidence="4">E motif</fullName>
    </submittedName>
</protein>
<evidence type="ECO:0000256" key="1">
    <source>
        <dbReference type="ARBA" id="ARBA00022737"/>
    </source>
</evidence>
<dbReference type="GO" id="GO:0003723">
    <property type="term" value="F:RNA binding"/>
    <property type="evidence" value="ECO:0007669"/>
    <property type="project" value="InterPro"/>
</dbReference>
<dbReference type="FunFam" id="1.25.40.10:FF:000309">
    <property type="entry name" value="Pentatricopeptide repeat-containing protein, chloroplastic"/>
    <property type="match status" value="1"/>
</dbReference>
<evidence type="ECO:0000256" key="3">
    <source>
        <dbReference type="SAM" id="Phobius"/>
    </source>
</evidence>
<feature type="repeat" description="PPR" evidence="2">
    <location>
        <begin position="275"/>
        <end position="309"/>
    </location>
</feature>
<feature type="repeat" description="PPR" evidence="2">
    <location>
        <begin position="175"/>
        <end position="209"/>
    </location>
</feature>
<dbReference type="Pfam" id="PF20431">
    <property type="entry name" value="E_motif"/>
    <property type="match status" value="1"/>
</dbReference>
<evidence type="ECO:0000313" key="5">
    <source>
        <dbReference type="Proteomes" id="UP001370490"/>
    </source>
</evidence>
<evidence type="ECO:0000256" key="2">
    <source>
        <dbReference type="PROSITE-ProRule" id="PRU00708"/>
    </source>
</evidence>
<dbReference type="PANTHER" id="PTHR47926">
    <property type="entry name" value="PENTATRICOPEPTIDE REPEAT-CONTAINING PROTEIN"/>
    <property type="match status" value="1"/>
</dbReference>
<dbReference type="InterPro" id="IPR046960">
    <property type="entry name" value="PPR_At4g14850-like_plant"/>
</dbReference>
<gene>
    <name evidence="4" type="ORF">RJ641_012461</name>
</gene>
<dbReference type="NCBIfam" id="TIGR00756">
    <property type="entry name" value="PPR"/>
    <property type="match status" value="2"/>
</dbReference>
<proteinExistence type="predicted"/>
<dbReference type="Proteomes" id="UP001370490">
    <property type="component" value="Unassembled WGS sequence"/>
</dbReference>
<dbReference type="InterPro" id="IPR002885">
    <property type="entry name" value="PPR_rpt"/>
</dbReference>
<name>A0AAN8UWD9_9MAGN</name>
<keyword evidence="5" id="KW-1185">Reference proteome</keyword>
<dbReference type="EMBL" id="JBAMMX010000019">
    <property type="protein sequence ID" value="KAK6921954.1"/>
    <property type="molecule type" value="Genomic_DNA"/>
</dbReference>
<organism evidence="4 5">
    <name type="scientific">Dillenia turbinata</name>
    <dbReference type="NCBI Taxonomy" id="194707"/>
    <lineage>
        <taxon>Eukaryota</taxon>
        <taxon>Viridiplantae</taxon>
        <taxon>Streptophyta</taxon>
        <taxon>Embryophyta</taxon>
        <taxon>Tracheophyta</taxon>
        <taxon>Spermatophyta</taxon>
        <taxon>Magnoliopsida</taxon>
        <taxon>eudicotyledons</taxon>
        <taxon>Gunneridae</taxon>
        <taxon>Pentapetalae</taxon>
        <taxon>Dilleniales</taxon>
        <taxon>Dilleniaceae</taxon>
        <taxon>Dillenia</taxon>
    </lineage>
</organism>
<dbReference type="Pfam" id="PF13041">
    <property type="entry name" value="PPR_2"/>
    <property type="match status" value="2"/>
</dbReference>
<feature type="transmembrane region" description="Helical" evidence="3">
    <location>
        <begin position="565"/>
        <end position="583"/>
    </location>
</feature>
<dbReference type="FunFam" id="1.25.40.10:FF:000948">
    <property type="entry name" value="Pentatricopeptide repeat-containing protein mitochondrial"/>
    <property type="match status" value="1"/>
</dbReference>
<dbReference type="InterPro" id="IPR011990">
    <property type="entry name" value="TPR-like_helical_dom_sf"/>
</dbReference>
<reference evidence="4 5" key="1">
    <citation type="submission" date="2023-12" db="EMBL/GenBank/DDBJ databases">
        <title>A high-quality genome assembly for Dillenia turbinata (Dilleniales).</title>
        <authorList>
            <person name="Chanderbali A."/>
        </authorList>
    </citation>
    <scope>NUCLEOTIDE SEQUENCE [LARGE SCALE GENOMIC DNA]</scope>
    <source>
        <strain evidence="4">LSX21</strain>
        <tissue evidence="4">Leaf</tissue>
    </source>
</reference>
<evidence type="ECO:0000313" key="4">
    <source>
        <dbReference type="EMBL" id="KAK6921954.1"/>
    </source>
</evidence>
<dbReference type="Gene3D" id="1.25.40.10">
    <property type="entry name" value="Tetratricopeptide repeat domain"/>
    <property type="match status" value="4"/>
</dbReference>
<accession>A0AAN8UWD9</accession>
<dbReference type="FunFam" id="1.25.40.10:FF:000031">
    <property type="entry name" value="Pentatricopeptide repeat-containing protein mitochondrial"/>
    <property type="match status" value="1"/>
</dbReference>
<dbReference type="PROSITE" id="PS51375">
    <property type="entry name" value="PPR"/>
    <property type="match status" value="4"/>
</dbReference>
<feature type="repeat" description="PPR" evidence="2">
    <location>
        <begin position="74"/>
        <end position="108"/>
    </location>
</feature>
<dbReference type="Pfam" id="PF13812">
    <property type="entry name" value="PPR_3"/>
    <property type="match status" value="1"/>
</dbReference>
<keyword evidence="3" id="KW-0812">Transmembrane</keyword>
<comment type="caution">
    <text evidence="4">The sequence shown here is derived from an EMBL/GenBank/DDBJ whole genome shotgun (WGS) entry which is preliminary data.</text>
</comment>
<dbReference type="Pfam" id="PF01535">
    <property type="entry name" value="PPR"/>
    <property type="match status" value="3"/>
</dbReference>
<feature type="repeat" description="PPR" evidence="2">
    <location>
        <begin position="9"/>
        <end position="43"/>
    </location>
</feature>
<dbReference type="InterPro" id="IPR046848">
    <property type="entry name" value="E_motif"/>
</dbReference>
<keyword evidence="3" id="KW-1133">Transmembrane helix</keyword>
<sequence>MRKCRREHDNVVFSIMLKACCELRDFDEGRKLHCLVVKMGSPDSYVLTGLVDMYAKCGKIGCSREVFDEIVDHNVVSWTSMIAGYVQNDCSEEGLILFNRMREALVESNQYTLGSLVTACGKLGALHQGKWVHGYAIKRGIDFNSCLVTALVDMYVKCAVIKDARSVFDELSCIDLVSWTAMIVGYSQSGHPPEALQLFIKGKCDGFLPNSTTAASVLSACAQLGNLNLGRSMHALGIQLEIEDNAVGNALVDMYAKCLAIEDAKLVFEKTMEKDVISWNSMISGYSRNGCVSEALKLFNRMRFNSYPPDAITVVGVLSVCASQGVLQTGCSLHAYSVQEGFMANVYVGTALLNLYAKCGDAKSAREIFDGMDDKSTITWSSMISGYGMQGESSILHSRLDLGQVAARRLLDLHPTESCYYVLLSNLYASDGRWFEANQVRELMIRRRLSKSPGHSLVEMETDTDLYSPRTKNQMANLKVLEMSMFSDTYGLRAHEAQNHDGLKLKETNFQVFSASVHNHVEVHFLFLSDQLNVQKGGQTKMLQYIPLLKGPESNRKSFFFGNQIHLSLIFCSFLWISIFVYFNPLGKFHETLPVF</sequence>
<keyword evidence="1" id="KW-0677">Repeat</keyword>